<reference evidence="17 18" key="1">
    <citation type="submission" date="2024-06" db="EMBL/GenBank/DDBJ databases">
        <title>A chromosome-level genome assembly of beet webworm, Loxostege sticticalis.</title>
        <authorList>
            <person name="Zhang Y."/>
        </authorList>
    </citation>
    <scope>NUCLEOTIDE SEQUENCE [LARGE SCALE GENOMIC DNA]</scope>
    <source>
        <strain evidence="16">AQ026</strain>
        <strain evidence="15">AQ028</strain>
        <tissue evidence="15">Male pupae</tissue>
        <tissue evidence="16">Whole body</tissue>
    </source>
</reference>
<evidence type="ECO:0000313" key="17">
    <source>
        <dbReference type="Proteomes" id="UP001549920"/>
    </source>
</evidence>
<dbReference type="InterPro" id="IPR009866">
    <property type="entry name" value="NADH_UbQ_OxRdtase_NDUFB4_su"/>
</dbReference>
<evidence type="ECO:0000256" key="9">
    <source>
        <dbReference type="ARBA" id="ARBA00022989"/>
    </source>
</evidence>
<dbReference type="GO" id="GO:0005743">
    <property type="term" value="C:mitochondrial inner membrane"/>
    <property type="evidence" value="ECO:0007669"/>
    <property type="project" value="UniProtKB-SubCell"/>
</dbReference>
<dbReference type="Proteomes" id="UP001549921">
    <property type="component" value="Unassembled WGS sequence"/>
</dbReference>
<name>A0ABD0SXD9_LOXSC</name>
<feature type="transmembrane region" description="Helical" evidence="14">
    <location>
        <begin position="72"/>
        <end position="90"/>
    </location>
</feature>
<dbReference type="Proteomes" id="UP001549920">
    <property type="component" value="Unassembled WGS sequence"/>
</dbReference>
<keyword evidence="11 14" id="KW-0472">Membrane</keyword>
<comment type="caution">
    <text evidence="15">The sequence shown here is derived from an EMBL/GenBank/DDBJ whole genome shotgun (WGS) entry which is preliminary data.</text>
</comment>
<comment type="subcellular location">
    <subcellularLocation>
        <location evidence="1">Mitochondrion inner membrane</location>
        <topology evidence="1">Single-pass membrane protein</topology>
    </subcellularLocation>
</comment>
<evidence type="ECO:0000256" key="13">
    <source>
        <dbReference type="ARBA" id="ARBA00030987"/>
    </source>
</evidence>
<evidence type="ECO:0000313" key="16">
    <source>
        <dbReference type="EMBL" id="KAL0879902.1"/>
    </source>
</evidence>
<evidence type="ECO:0000256" key="4">
    <source>
        <dbReference type="ARBA" id="ARBA00022448"/>
    </source>
</evidence>
<dbReference type="EMBL" id="JBEDNZ010000013">
    <property type="protein sequence ID" value="KAL0830310.1"/>
    <property type="molecule type" value="Genomic_DNA"/>
</dbReference>
<keyword evidence="10" id="KW-0496">Mitochondrion</keyword>
<dbReference type="AlphaFoldDB" id="A0ABD0SXD9"/>
<evidence type="ECO:0000256" key="12">
    <source>
        <dbReference type="ARBA" id="ARBA00030212"/>
    </source>
</evidence>
<evidence type="ECO:0000313" key="15">
    <source>
        <dbReference type="EMBL" id="KAL0830310.1"/>
    </source>
</evidence>
<gene>
    <name evidence="16" type="ORF">ABMA27_002427</name>
    <name evidence="15" type="ORF">ABMA28_002509</name>
</gene>
<keyword evidence="17" id="KW-1185">Reference proteome</keyword>
<dbReference type="Pfam" id="PF07225">
    <property type="entry name" value="NDUF_B4"/>
    <property type="match status" value="1"/>
</dbReference>
<evidence type="ECO:0000256" key="1">
    <source>
        <dbReference type="ARBA" id="ARBA00004434"/>
    </source>
</evidence>
<protein>
    <recommendedName>
        <fullName evidence="3">NADH dehydrogenase [ubiquinone] 1 beta subcomplex subunit 4</fullName>
    </recommendedName>
    <alternativeName>
        <fullName evidence="12">Complex I-B15</fullName>
    </alternativeName>
    <alternativeName>
        <fullName evidence="13">NADH-ubiquinone oxidoreductase B15 subunit</fullName>
    </alternativeName>
</protein>
<evidence type="ECO:0000256" key="2">
    <source>
        <dbReference type="ARBA" id="ARBA00007260"/>
    </source>
</evidence>
<keyword evidence="7" id="KW-0999">Mitochondrion inner membrane</keyword>
<keyword evidence="5" id="KW-0679">Respiratory chain</keyword>
<proteinExistence type="inferred from homology"/>
<keyword evidence="6 14" id="KW-0812">Transmembrane</keyword>
<evidence type="ECO:0000256" key="3">
    <source>
        <dbReference type="ARBA" id="ARBA00018681"/>
    </source>
</evidence>
<sequence>MANNYGISDAELNLIKQQAARRADLRKEFLKQRTNPWKHASEAGYVFDPAVQKFMSMKVSQFEYFQPNMRTSLIGICAIVLPMIGYGYLVRNERAQREEKIRNGELRYRDRIFKLA</sequence>
<keyword evidence="8" id="KW-0249">Electron transport</keyword>
<evidence type="ECO:0000256" key="8">
    <source>
        <dbReference type="ARBA" id="ARBA00022982"/>
    </source>
</evidence>
<evidence type="ECO:0000256" key="14">
    <source>
        <dbReference type="SAM" id="Phobius"/>
    </source>
</evidence>
<evidence type="ECO:0000313" key="18">
    <source>
        <dbReference type="Proteomes" id="UP001549921"/>
    </source>
</evidence>
<keyword evidence="9 14" id="KW-1133">Transmembrane helix</keyword>
<organism evidence="15 18">
    <name type="scientific">Loxostege sticticalis</name>
    <name type="common">Beet webworm moth</name>
    <dbReference type="NCBI Taxonomy" id="481309"/>
    <lineage>
        <taxon>Eukaryota</taxon>
        <taxon>Metazoa</taxon>
        <taxon>Ecdysozoa</taxon>
        <taxon>Arthropoda</taxon>
        <taxon>Hexapoda</taxon>
        <taxon>Insecta</taxon>
        <taxon>Pterygota</taxon>
        <taxon>Neoptera</taxon>
        <taxon>Endopterygota</taxon>
        <taxon>Lepidoptera</taxon>
        <taxon>Glossata</taxon>
        <taxon>Ditrysia</taxon>
        <taxon>Pyraloidea</taxon>
        <taxon>Crambidae</taxon>
        <taxon>Pyraustinae</taxon>
        <taxon>Loxostege</taxon>
    </lineage>
</organism>
<evidence type="ECO:0000256" key="5">
    <source>
        <dbReference type="ARBA" id="ARBA00022660"/>
    </source>
</evidence>
<keyword evidence="4" id="KW-0813">Transport</keyword>
<dbReference type="PANTHER" id="PTHR15469:SF0">
    <property type="entry name" value="NADH DEHYDROGENASE [UBIQUINONE] 1 BETA SUBCOMPLEX SUBUNIT 4"/>
    <property type="match status" value="1"/>
</dbReference>
<evidence type="ECO:0000256" key="10">
    <source>
        <dbReference type="ARBA" id="ARBA00023128"/>
    </source>
</evidence>
<accession>A0ABD0SXD9</accession>
<dbReference type="EMBL" id="JBEUOH010000013">
    <property type="protein sequence ID" value="KAL0879902.1"/>
    <property type="molecule type" value="Genomic_DNA"/>
</dbReference>
<evidence type="ECO:0000256" key="6">
    <source>
        <dbReference type="ARBA" id="ARBA00022692"/>
    </source>
</evidence>
<dbReference type="PANTHER" id="PTHR15469">
    <property type="entry name" value="NADH-UBIQUINONE OXIDOREDUCTASE B15 SUBUNIT"/>
    <property type="match status" value="1"/>
</dbReference>
<comment type="similarity">
    <text evidence="2">Belongs to the complex I NDUFB4 subunit family.</text>
</comment>
<evidence type="ECO:0000256" key="7">
    <source>
        <dbReference type="ARBA" id="ARBA00022792"/>
    </source>
</evidence>
<evidence type="ECO:0000256" key="11">
    <source>
        <dbReference type="ARBA" id="ARBA00023136"/>
    </source>
</evidence>